<evidence type="ECO:0000256" key="10">
    <source>
        <dbReference type="ARBA" id="ARBA00022801"/>
    </source>
</evidence>
<keyword evidence="11" id="KW-0648">Protein biosynthesis</keyword>
<comment type="subcellular location">
    <subcellularLocation>
        <location evidence="4">Cytoplasm</location>
    </subcellularLocation>
    <subcellularLocation>
        <location evidence="3">Nucleus</location>
    </subcellularLocation>
</comment>
<comment type="cofactor">
    <cofactor evidence="2">
        <name>Mg(2+)</name>
        <dbReference type="ChEBI" id="CHEBI:18420"/>
    </cofactor>
</comment>
<comment type="catalytic activity">
    <reaction evidence="14">
        <text>GTP + H2O = GDP + phosphate + H(+)</text>
        <dbReference type="Rhea" id="RHEA:19669"/>
        <dbReference type="ChEBI" id="CHEBI:15377"/>
        <dbReference type="ChEBI" id="CHEBI:15378"/>
        <dbReference type="ChEBI" id="CHEBI:37565"/>
        <dbReference type="ChEBI" id="CHEBI:43474"/>
        <dbReference type="ChEBI" id="CHEBI:58189"/>
    </reaction>
    <physiologicalReaction direction="left-to-right" evidence="14">
        <dbReference type="Rhea" id="RHEA:19670"/>
    </physiologicalReaction>
</comment>
<evidence type="ECO:0000256" key="14">
    <source>
        <dbReference type="ARBA" id="ARBA00049117"/>
    </source>
</evidence>
<keyword evidence="7" id="KW-0963">Cytoplasm</keyword>
<keyword evidence="13" id="KW-0539">Nucleus</keyword>
<keyword evidence="6" id="KW-0488">Methylation</keyword>
<dbReference type="FunFam" id="3.40.50.300:FF:000900">
    <property type="entry name" value="Eukaryotic elongation factor, selenocysteine-tRNA-specific"/>
    <property type="match status" value="1"/>
</dbReference>
<evidence type="ECO:0000256" key="11">
    <source>
        <dbReference type="ARBA" id="ARBA00022917"/>
    </source>
</evidence>
<dbReference type="GO" id="GO:0003924">
    <property type="term" value="F:GTPase activity"/>
    <property type="evidence" value="ECO:0007669"/>
    <property type="project" value="InterPro"/>
</dbReference>
<evidence type="ECO:0000256" key="2">
    <source>
        <dbReference type="ARBA" id="ARBA00001946"/>
    </source>
</evidence>
<dbReference type="SUPFAM" id="SSF50447">
    <property type="entry name" value="Translation proteins"/>
    <property type="match status" value="1"/>
</dbReference>
<evidence type="ECO:0000256" key="7">
    <source>
        <dbReference type="ARBA" id="ARBA00022490"/>
    </source>
</evidence>
<evidence type="ECO:0000256" key="16">
    <source>
        <dbReference type="ARBA" id="ARBA00076506"/>
    </source>
</evidence>
<dbReference type="EMBL" id="JAKMXF010000022">
    <property type="protein sequence ID" value="KAI6661040.1"/>
    <property type="molecule type" value="Genomic_DNA"/>
</dbReference>
<name>A0AAV7KJD9_9METZ</name>
<keyword evidence="10" id="KW-0378">Hydrolase</keyword>
<evidence type="ECO:0000256" key="15">
    <source>
        <dbReference type="ARBA" id="ARBA00054716"/>
    </source>
</evidence>
<evidence type="ECO:0000256" key="1">
    <source>
        <dbReference type="ARBA" id="ARBA00001936"/>
    </source>
</evidence>
<dbReference type="GO" id="GO:0001514">
    <property type="term" value="P:selenocysteine incorporation"/>
    <property type="evidence" value="ECO:0007669"/>
    <property type="project" value="TreeGrafter"/>
</dbReference>
<evidence type="ECO:0000256" key="8">
    <source>
        <dbReference type="ARBA" id="ARBA00022553"/>
    </source>
</evidence>
<dbReference type="Pfam" id="PF21131">
    <property type="entry name" value="eEFSec_4th"/>
    <property type="match status" value="1"/>
</dbReference>
<dbReference type="FunFam" id="2.40.30.10:FF:000052">
    <property type="entry name" value="Selenocysteine-specific elongation factor EF-Sec"/>
    <property type="match status" value="1"/>
</dbReference>
<accession>A0AAV7KJD9</accession>
<organism evidence="19 20">
    <name type="scientific">Oopsacas minuta</name>
    <dbReference type="NCBI Taxonomy" id="111878"/>
    <lineage>
        <taxon>Eukaryota</taxon>
        <taxon>Metazoa</taxon>
        <taxon>Porifera</taxon>
        <taxon>Hexactinellida</taxon>
        <taxon>Hexasterophora</taxon>
        <taxon>Lyssacinosida</taxon>
        <taxon>Leucopsacidae</taxon>
        <taxon>Oopsacas</taxon>
    </lineage>
</organism>
<dbReference type="InterPro" id="IPR000795">
    <property type="entry name" value="T_Tr_GTP-bd_dom"/>
</dbReference>
<dbReference type="GO" id="GO:0005737">
    <property type="term" value="C:cytoplasm"/>
    <property type="evidence" value="ECO:0007669"/>
    <property type="project" value="UniProtKB-SubCell"/>
</dbReference>
<evidence type="ECO:0000313" key="19">
    <source>
        <dbReference type="EMBL" id="KAI6661040.1"/>
    </source>
</evidence>
<dbReference type="InterPro" id="IPR027417">
    <property type="entry name" value="P-loop_NTPase"/>
</dbReference>
<dbReference type="InterPro" id="IPR050055">
    <property type="entry name" value="EF-Tu_GTPase"/>
</dbReference>
<dbReference type="CDD" id="cd04094">
    <property type="entry name" value="eSelB_III"/>
    <property type="match status" value="1"/>
</dbReference>
<dbReference type="Pfam" id="PF21208">
    <property type="entry name" value="euk_SelB_III"/>
    <property type="match status" value="1"/>
</dbReference>
<dbReference type="InterPro" id="IPR049393">
    <property type="entry name" value="eEFSec_III"/>
</dbReference>
<evidence type="ECO:0000256" key="4">
    <source>
        <dbReference type="ARBA" id="ARBA00004496"/>
    </source>
</evidence>
<dbReference type="Pfam" id="PF00009">
    <property type="entry name" value="GTP_EFTU"/>
    <property type="match status" value="1"/>
</dbReference>
<dbReference type="InterPro" id="IPR004161">
    <property type="entry name" value="EFTu-like_2"/>
</dbReference>
<comment type="cofactor">
    <cofactor evidence="1">
        <name>Mn(2+)</name>
        <dbReference type="ChEBI" id="CHEBI:29035"/>
    </cofactor>
</comment>
<keyword evidence="20" id="KW-1185">Reference proteome</keyword>
<reference evidence="19 20" key="1">
    <citation type="journal article" date="2023" name="BMC Biol.">
        <title>The compact genome of the sponge Oopsacas minuta (Hexactinellida) is lacking key metazoan core genes.</title>
        <authorList>
            <person name="Santini S."/>
            <person name="Schenkelaars Q."/>
            <person name="Jourda C."/>
            <person name="Duchesne M."/>
            <person name="Belahbib H."/>
            <person name="Rocher C."/>
            <person name="Selva M."/>
            <person name="Riesgo A."/>
            <person name="Vervoort M."/>
            <person name="Leys S.P."/>
            <person name="Kodjabachian L."/>
            <person name="Le Bivic A."/>
            <person name="Borchiellini C."/>
            <person name="Claverie J.M."/>
            <person name="Renard E."/>
        </authorList>
    </citation>
    <scope>NUCLEOTIDE SEQUENCE [LARGE SCALE GENOMIC DNA]</scope>
    <source>
        <strain evidence="19">SPO-2</strain>
    </source>
</reference>
<feature type="domain" description="Tr-type G" evidence="18">
    <location>
        <begin position="20"/>
        <end position="220"/>
    </location>
</feature>
<evidence type="ECO:0000256" key="5">
    <source>
        <dbReference type="ARBA" id="ARBA00015953"/>
    </source>
</evidence>
<keyword evidence="9" id="KW-0547">Nucleotide-binding</keyword>
<keyword evidence="8" id="KW-0597">Phosphoprotein</keyword>
<dbReference type="CDD" id="cd03696">
    <property type="entry name" value="SelB_II"/>
    <property type="match status" value="1"/>
</dbReference>
<sequence>MASESSTSGDSTVQVPPQQVLNVNVGVLGHVDSGKTSLCAVLSTIASTASFDKSRQSKERGITLDLGFSCFLTPVPEHLCSQVPEQISHLQYTLVDCPGHASLIRTIIGGAQIIDMMILVLDITKGIQTQTAECLVICRITQRKLLVVLNKVDMLEESKRVVSVERTAKRMRKALQSMDIEAVDIVAVSARPDGIETSIDKAIGIRELISCLNVHTDMPVRTSKGPFLFAVDHCFLIRGQGTVMTGTVLSGIIRVNDAVLIPALSLSRKVKSMQMFRQPVQSAMQGDRLGICVTHFEPKLLERGLLCSPGAVQSLYAAIVQVNKIPFFKFPITSKSKLHISIGHETAMANILLFSSPHHAMSKEFSFAEEYTYVEDFSHTQTIPIDTSPVDVEGACVDTQPIPNTVYALLEFEKPVICSLDALLIGSKLDMDIHTNQCRIAFQGNVLCPMTDKNYTNSVLPSLKVIKFKQKEGIVDRIQDEYTVIVKSLFKKETHIDLFINKKVTLSTGEVGTIEGTFGSSGKIRIRLNSGLFESSKKLLEPIKKKGNEKNVSSEQNQQSIVVTLRFKKYLFEKSKTIFQ</sequence>
<evidence type="ECO:0000256" key="9">
    <source>
        <dbReference type="ARBA" id="ARBA00022741"/>
    </source>
</evidence>
<dbReference type="PROSITE" id="PS51722">
    <property type="entry name" value="G_TR_2"/>
    <property type="match status" value="1"/>
</dbReference>
<evidence type="ECO:0000256" key="12">
    <source>
        <dbReference type="ARBA" id="ARBA00023134"/>
    </source>
</evidence>
<evidence type="ECO:0000256" key="6">
    <source>
        <dbReference type="ARBA" id="ARBA00022481"/>
    </source>
</evidence>
<evidence type="ECO:0000313" key="20">
    <source>
        <dbReference type="Proteomes" id="UP001165289"/>
    </source>
</evidence>
<dbReference type="GO" id="GO:0005525">
    <property type="term" value="F:GTP binding"/>
    <property type="evidence" value="ECO:0007669"/>
    <property type="project" value="UniProtKB-KW"/>
</dbReference>
<evidence type="ECO:0000259" key="18">
    <source>
        <dbReference type="PROSITE" id="PS51722"/>
    </source>
</evidence>
<dbReference type="InterPro" id="IPR009000">
    <property type="entry name" value="Transl_B-barrel_sf"/>
</dbReference>
<dbReference type="PANTHER" id="PTHR43721">
    <property type="entry name" value="ELONGATION FACTOR TU-RELATED"/>
    <property type="match status" value="1"/>
</dbReference>
<dbReference type="GO" id="GO:0003746">
    <property type="term" value="F:translation elongation factor activity"/>
    <property type="evidence" value="ECO:0007669"/>
    <property type="project" value="TreeGrafter"/>
</dbReference>
<evidence type="ECO:0000256" key="13">
    <source>
        <dbReference type="ARBA" id="ARBA00023242"/>
    </source>
</evidence>
<dbReference type="CDD" id="cd01889">
    <property type="entry name" value="SelB_euk"/>
    <property type="match status" value="1"/>
</dbReference>
<dbReference type="GO" id="GO:0005634">
    <property type="term" value="C:nucleus"/>
    <property type="evidence" value="ECO:0007669"/>
    <property type="project" value="UniProtKB-SubCell"/>
</dbReference>
<keyword evidence="12" id="KW-0342">GTP-binding</keyword>
<dbReference type="AlphaFoldDB" id="A0AAV7KJD9"/>
<dbReference type="PANTHER" id="PTHR43721:SF11">
    <property type="entry name" value="SELENOCYSTEINE-SPECIFIC ELONGATION FACTOR"/>
    <property type="match status" value="1"/>
</dbReference>
<comment type="caution">
    <text evidence="19">The sequence shown here is derived from an EMBL/GenBank/DDBJ whole genome shotgun (WGS) entry which is preliminary data.</text>
</comment>
<evidence type="ECO:0000256" key="3">
    <source>
        <dbReference type="ARBA" id="ARBA00004123"/>
    </source>
</evidence>
<comment type="function">
    <text evidence="15">Translation factor required for the incorporation of the rare amino acid selenocysteine encoded by UGA codons. Replaces the eRF1-eRF3-GTP ternary complex for the insertion of selenocysteine directed by the UGA codon. Insertion of selenocysteine at UGA codons is mediated by SECISBP2 and EEFSEC: SECISBP2 (1) specifically binds the SECIS sequence once the 80S ribosome encounters an in-frame UGA codon and (2) contacts the RPS27A/eS31 of the 40S ribosome before ribosome stalling. (3) GTP-bound EEFSEC then delivers selenocysteinyl-tRNA(Sec) to the 80S ribosome and adopts a preaccommodated state conformation. (4) After GTP hydrolysis, EEFSEC dissociates from the assembly, selenocysteinyl-tRNA(Sec) accommodates, and peptide bond synthesis and selenoprotein elongation occur.</text>
</comment>
<dbReference type="Pfam" id="PF03144">
    <property type="entry name" value="GTP_EFTU_D2"/>
    <property type="match status" value="1"/>
</dbReference>
<gene>
    <name evidence="19" type="ORF">LOD99_13762</name>
</gene>
<dbReference type="SUPFAM" id="SSF52540">
    <property type="entry name" value="P-loop containing nucleoside triphosphate hydrolases"/>
    <property type="match status" value="1"/>
</dbReference>
<protein>
    <recommendedName>
        <fullName evidence="5">Selenocysteine-specific elongation factor</fullName>
    </recommendedName>
    <alternativeName>
        <fullName evidence="17">Elongation factor sec</fullName>
    </alternativeName>
    <alternativeName>
        <fullName evidence="16">Eukaryotic elongation factor, selenocysteine-tRNA-specific</fullName>
    </alternativeName>
</protein>
<dbReference type="Gene3D" id="3.40.50.300">
    <property type="entry name" value="P-loop containing nucleotide triphosphate hydrolases"/>
    <property type="match status" value="1"/>
</dbReference>
<dbReference type="InterPro" id="IPR049394">
    <property type="entry name" value="eEFSec_C"/>
</dbReference>
<proteinExistence type="predicted"/>
<evidence type="ECO:0000256" key="17">
    <source>
        <dbReference type="ARBA" id="ARBA00082387"/>
    </source>
</evidence>
<dbReference type="PRINTS" id="PR00315">
    <property type="entry name" value="ELONGATNFCT"/>
</dbReference>
<dbReference type="Proteomes" id="UP001165289">
    <property type="component" value="Unassembled WGS sequence"/>
</dbReference>
<dbReference type="Gene3D" id="2.40.30.10">
    <property type="entry name" value="Translation factors"/>
    <property type="match status" value="2"/>
</dbReference>